<evidence type="ECO:0000313" key="2">
    <source>
        <dbReference type="Proteomes" id="UP001140096"/>
    </source>
</evidence>
<keyword evidence="2" id="KW-1185">Reference proteome</keyword>
<dbReference type="Proteomes" id="UP001140096">
    <property type="component" value="Unassembled WGS sequence"/>
</dbReference>
<reference evidence="1" key="1">
    <citation type="submission" date="2022-07" db="EMBL/GenBank/DDBJ databases">
        <title>Phylogenomic reconstructions and comparative analyses of Kickxellomycotina fungi.</title>
        <authorList>
            <person name="Reynolds N.K."/>
            <person name="Stajich J.E."/>
            <person name="Barry K."/>
            <person name="Grigoriev I.V."/>
            <person name="Crous P."/>
            <person name="Smith M.E."/>
        </authorList>
    </citation>
    <scope>NUCLEOTIDE SEQUENCE</scope>
    <source>
        <strain evidence="1">CBS 102833</strain>
    </source>
</reference>
<comment type="caution">
    <text evidence="1">The sequence shown here is derived from an EMBL/GenBank/DDBJ whole genome shotgun (WGS) entry which is preliminary data.</text>
</comment>
<organism evidence="1 2">
    <name type="scientific">Coemansia furcata</name>
    <dbReference type="NCBI Taxonomy" id="417177"/>
    <lineage>
        <taxon>Eukaryota</taxon>
        <taxon>Fungi</taxon>
        <taxon>Fungi incertae sedis</taxon>
        <taxon>Zoopagomycota</taxon>
        <taxon>Kickxellomycotina</taxon>
        <taxon>Kickxellomycetes</taxon>
        <taxon>Kickxellales</taxon>
        <taxon>Kickxellaceae</taxon>
        <taxon>Coemansia</taxon>
    </lineage>
</organism>
<gene>
    <name evidence="1" type="ORF">H4S07_003233</name>
</gene>
<protein>
    <submittedName>
        <fullName evidence="1">Uncharacterized protein</fullName>
    </submittedName>
</protein>
<proteinExistence type="predicted"/>
<dbReference type="EMBL" id="JANBUP010001002">
    <property type="protein sequence ID" value="KAJ2809283.1"/>
    <property type="molecule type" value="Genomic_DNA"/>
</dbReference>
<sequence length="505" mass="53315">MTSTLHLNGNISTTNTAGLGHTGSTSTSVSMNSPSQTSTISSSATGINTPGPPDIALLLSGAAQLKTNTAGKPPYSYATLITYALLHHPRKQMTLNEIYNWAMDNYPYFKNAGSGWKNSIRHNLSLNKTFVRIPRPANEPGKGAYWTVDLAVLDSTMNNAGKPPPMHRYSLPRDGQLAHLGGMPMRIPSNGSEPAFIAPLQPQLQMQQQPPLSFTSPGGVRQSELATINPFLMSVTSSISDIGGNHRMPSGHSAFGLRRASLQVLPSNRYQPYPSAPMGVSGSRITSMGDGVARAPTTFDAPNSLSGLNPFTAPTTAPSAETASVQSFESLLQAERSTSTQPPPLPNGASNLMDSANNSQNAHLETAAPTPADIIGNSTRDSGYNGLNESILMSLKTRLQVKPTSSLPPRLLTPKQTNNLDGATVHKQMSESLEDIGNNDGPPMIGSHLAPLSQPVGDADRNQAQAQNIDYGAPMSNSSTSSGLGAMGDISTYFSFSDAHEPPAT</sequence>
<accession>A0ACC1LIF2</accession>
<name>A0ACC1LIF2_9FUNG</name>
<evidence type="ECO:0000313" key="1">
    <source>
        <dbReference type="EMBL" id="KAJ2809283.1"/>
    </source>
</evidence>